<feature type="domain" description="Urease accessory protein UreH-like transmembrane" evidence="3">
    <location>
        <begin position="9"/>
        <end position="209"/>
    </location>
</feature>
<dbReference type="InterPro" id="IPR039447">
    <property type="entry name" value="UreH-like_TM_dom"/>
</dbReference>
<reference evidence="4 5" key="1">
    <citation type="submission" date="2020-04" db="EMBL/GenBank/DDBJ databases">
        <title>Azohydromonas sp. isolated from soil.</title>
        <authorList>
            <person name="Dahal R.H."/>
        </authorList>
    </citation>
    <scope>NUCLEOTIDE SEQUENCE [LARGE SCALE GENOMIC DNA]</scope>
    <source>
        <strain evidence="4 5">G-1-1-14</strain>
    </source>
</reference>
<comment type="caution">
    <text evidence="4">The sequence shown here is derived from an EMBL/GenBank/DDBJ whole genome shotgun (WGS) entry which is preliminary data.</text>
</comment>
<protein>
    <submittedName>
        <fullName evidence="4">Sulfite exporter TauE/SafE family protein</fullName>
    </submittedName>
</protein>
<evidence type="ECO:0000256" key="1">
    <source>
        <dbReference type="SAM" id="Phobius"/>
    </source>
</evidence>
<keyword evidence="1" id="KW-1133">Transmembrane helix</keyword>
<dbReference type="PANTHER" id="PTHR42208">
    <property type="entry name" value="HEAVY METAL TRANSPORTER-RELATED"/>
    <property type="match status" value="1"/>
</dbReference>
<feature type="transmembrane region" description="Helical" evidence="1">
    <location>
        <begin position="82"/>
        <end position="99"/>
    </location>
</feature>
<proteinExistence type="predicted"/>
<feature type="transmembrane region" description="Helical" evidence="1">
    <location>
        <begin position="207"/>
        <end position="225"/>
    </location>
</feature>
<feature type="transmembrane region" description="Helical" evidence="1">
    <location>
        <begin position="142"/>
        <end position="162"/>
    </location>
</feature>
<dbReference type="PANTHER" id="PTHR42208:SF1">
    <property type="entry name" value="HEAVY METAL TRANSPORTER"/>
    <property type="match status" value="1"/>
</dbReference>
<keyword evidence="1" id="KW-0472">Membrane</keyword>
<organism evidence="4 5">
    <name type="scientific">Azohydromonas caseinilytica</name>
    <dbReference type="NCBI Taxonomy" id="2728836"/>
    <lineage>
        <taxon>Bacteria</taxon>
        <taxon>Pseudomonadati</taxon>
        <taxon>Pseudomonadota</taxon>
        <taxon>Betaproteobacteria</taxon>
        <taxon>Burkholderiales</taxon>
        <taxon>Sphaerotilaceae</taxon>
        <taxon>Azohydromonas</taxon>
    </lineage>
</organism>
<keyword evidence="5" id="KW-1185">Reference proteome</keyword>
<evidence type="ECO:0000259" key="3">
    <source>
        <dbReference type="Pfam" id="PF13386"/>
    </source>
</evidence>
<feature type="transmembrane region" description="Helical" evidence="1">
    <location>
        <begin position="169"/>
        <end position="187"/>
    </location>
</feature>
<evidence type="ECO:0000256" key="2">
    <source>
        <dbReference type="SAM" id="SignalP"/>
    </source>
</evidence>
<accession>A0A848F7A2</accession>
<dbReference type="EMBL" id="JABBFW010000006">
    <property type="protein sequence ID" value="NML15454.1"/>
    <property type="molecule type" value="Genomic_DNA"/>
</dbReference>
<dbReference type="Pfam" id="PF13386">
    <property type="entry name" value="DsbD_2"/>
    <property type="match status" value="1"/>
</dbReference>
<dbReference type="AlphaFoldDB" id="A0A848F7A2"/>
<evidence type="ECO:0000313" key="5">
    <source>
        <dbReference type="Proteomes" id="UP000574067"/>
    </source>
</evidence>
<sequence length="238" mass="23958">MDVALVLSALLMGLAGSPHCIAMCGAACTALAGRCGGARPQQALVGFHLGRLLGYAAAGAVAAGSVSLLAQFSQLTPALRPLWTLVHVAALGLGVWLLVKGRQPQWVEHLGRGTRLAPVAAGAGTAGGWQPMLGPLKAGMAGTVWVAWPCGLLQSALVVAALGQHAASGASIMAAFALGSSLGLWLGPALWWRLGAPGSRWLASGGWAVRLAGLGLASASAWALGHGLWTRIAAWCAS</sequence>
<evidence type="ECO:0000313" key="4">
    <source>
        <dbReference type="EMBL" id="NML15454.1"/>
    </source>
</evidence>
<dbReference type="Proteomes" id="UP000574067">
    <property type="component" value="Unassembled WGS sequence"/>
</dbReference>
<name>A0A848F7A2_9BURK</name>
<feature type="transmembrane region" description="Helical" evidence="1">
    <location>
        <begin position="48"/>
        <end position="70"/>
    </location>
</feature>
<feature type="chain" id="PRO_5032879593" evidence="2">
    <location>
        <begin position="23"/>
        <end position="238"/>
    </location>
</feature>
<keyword evidence="1" id="KW-0812">Transmembrane</keyword>
<feature type="signal peptide" evidence="2">
    <location>
        <begin position="1"/>
        <end position="22"/>
    </location>
</feature>
<gene>
    <name evidence="4" type="ORF">HHL10_10745</name>
</gene>
<keyword evidence="2" id="KW-0732">Signal</keyword>